<dbReference type="InterPro" id="IPR013185">
    <property type="entry name" value="Transl_elong_KOW-like"/>
</dbReference>
<feature type="domain" description="Elongation factor P C-terminal" evidence="2">
    <location>
        <begin position="130"/>
        <end position="185"/>
    </location>
</feature>
<dbReference type="InterPro" id="IPR020599">
    <property type="entry name" value="Transl_elong_fac_P/YeiP"/>
</dbReference>
<dbReference type="PROSITE" id="PS01275">
    <property type="entry name" value="EFP"/>
    <property type="match status" value="1"/>
</dbReference>
<dbReference type="InterPro" id="IPR014722">
    <property type="entry name" value="Rib_uL2_dom2"/>
</dbReference>
<dbReference type="AlphaFoldDB" id="A0A1F5WGU2"/>
<gene>
    <name evidence="3" type="ORF">A3J56_02430</name>
</gene>
<accession>A0A1F5WGU2</accession>
<dbReference type="Gene3D" id="2.40.50.140">
    <property type="entry name" value="Nucleic acid-binding proteins"/>
    <property type="match status" value="2"/>
</dbReference>
<dbReference type="EMBL" id="MFHQ01000004">
    <property type="protein sequence ID" value="OGF74804.1"/>
    <property type="molecule type" value="Genomic_DNA"/>
</dbReference>
<dbReference type="InterPro" id="IPR015365">
    <property type="entry name" value="Elong-fact-P_C"/>
</dbReference>
<dbReference type="PANTHER" id="PTHR30053">
    <property type="entry name" value="ELONGATION FACTOR P"/>
    <property type="match status" value="1"/>
</dbReference>
<evidence type="ECO:0000313" key="4">
    <source>
        <dbReference type="Proteomes" id="UP000178406"/>
    </source>
</evidence>
<dbReference type="GO" id="GO:0003746">
    <property type="term" value="F:translation elongation factor activity"/>
    <property type="evidence" value="ECO:0007669"/>
    <property type="project" value="TreeGrafter"/>
</dbReference>
<dbReference type="GO" id="GO:0043043">
    <property type="term" value="P:peptide biosynthetic process"/>
    <property type="evidence" value="ECO:0007669"/>
    <property type="project" value="InterPro"/>
</dbReference>
<dbReference type="Pfam" id="PF09285">
    <property type="entry name" value="Elong-fact-P_C"/>
    <property type="match status" value="1"/>
</dbReference>
<dbReference type="SMART" id="SM00841">
    <property type="entry name" value="Elong-fact-P_C"/>
    <property type="match status" value="1"/>
</dbReference>
<dbReference type="GO" id="GO:0005829">
    <property type="term" value="C:cytosol"/>
    <property type="evidence" value="ECO:0007669"/>
    <property type="project" value="UniProtKB-ARBA"/>
</dbReference>
<protein>
    <recommendedName>
        <fullName evidence="2">Elongation factor P C-terminal domain-containing protein</fullName>
    </recommendedName>
</protein>
<organism evidence="3 4">
    <name type="scientific">Candidatus Giovannonibacteria bacterium RIFCSPHIGHO2_02_FULL_46_20</name>
    <dbReference type="NCBI Taxonomy" id="1798338"/>
    <lineage>
        <taxon>Bacteria</taxon>
        <taxon>Candidatus Giovannoniibacteriota</taxon>
    </lineage>
</organism>
<dbReference type="Proteomes" id="UP000178406">
    <property type="component" value="Unassembled WGS sequence"/>
</dbReference>
<comment type="similarity">
    <text evidence="1">Belongs to the elongation factor P family.</text>
</comment>
<evidence type="ECO:0000313" key="3">
    <source>
        <dbReference type="EMBL" id="OGF74804.1"/>
    </source>
</evidence>
<dbReference type="Pfam" id="PF08207">
    <property type="entry name" value="EFP_N"/>
    <property type="match status" value="1"/>
</dbReference>
<dbReference type="PANTHER" id="PTHR30053:SF12">
    <property type="entry name" value="ELONGATION FACTOR P (EF-P) FAMILY PROTEIN"/>
    <property type="match status" value="1"/>
</dbReference>
<proteinExistence type="inferred from homology"/>
<evidence type="ECO:0000256" key="1">
    <source>
        <dbReference type="ARBA" id="ARBA00009479"/>
    </source>
</evidence>
<dbReference type="InterPro" id="IPR013852">
    <property type="entry name" value="Transl_elong_P/YeiP_CS"/>
</dbReference>
<dbReference type="CDD" id="cd05794">
    <property type="entry name" value="S1_EF-P_repeat_2"/>
    <property type="match status" value="1"/>
</dbReference>
<dbReference type="Gene3D" id="2.30.30.30">
    <property type="match status" value="1"/>
</dbReference>
<reference evidence="3 4" key="1">
    <citation type="journal article" date="2016" name="Nat. Commun.">
        <title>Thousands of microbial genomes shed light on interconnected biogeochemical processes in an aquifer system.</title>
        <authorList>
            <person name="Anantharaman K."/>
            <person name="Brown C.T."/>
            <person name="Hug L.A."/>
            <person name="Sharon I."/>
            <person name="Castelle C.J."/>
            <person name="Probst A.J."/>
            <person name="Thomas B.C."/>
            <person name="Singh A."/>
            <person name="Wilkins M.J."/>
            <person name="Karaoz U."/>
            <person name="Brodie E.L."/>
            <person name="Williams K.H."/>
            <person name="Hubbard S.S."/>
            <person name="Banfield J.F."/>
        </authorList>
    </citation>
    <scope>NUCLEOTIDE SEQUENCE [LARGE SCALE GENOMIC DNA]</scope>
</reference>
<dbReference type="InterPro" id="IPR008991">
    <property type="entry name" value="Translation_prot_SH3-like_sf"/>
</dbReference>
<evidence type="ECO:0000259" key="2">
    <source>
        <dbReference type="SMART" id="SM00841"/>
    </source>
</evidence>
<dbReference type="FunFam" id="2.40.50.140:FF:000004">
    <property type="entry name" value="Elongation factor P"/>
    <property type="match status" value="1"/>
</dbReference>
<dbReference type="SUPFAM" id="SSF50249">
    <property type="entry name" value="Nucleic acid-binding proteins"/>
    <property type="match status" value="2"/>
</dbReference>
<name>A0A1F5WGU2_9BACT</name>
<comment type="caution">
    <text evidence="3">The sequence shown here is derived from an EMBL/GenBank/DDBJ whole genome shotgun (WGS) entry which is preliminary data.</text>
</comment>
<dbReference type="NCBIfam" id="NF001810">
    <property type="entry name" value="PRK00529.1"/>
    <property type="match status" value="1"/>
</dbReference>
<dbReference type="PIRSF" id="PIRSF005901">
    <property type="entry name" value="EF-P"/>
    <property type="match status" value="1"/>
</dbReference>
<sequence>MLSYTDLTKGAVFVMDGQPYIVLEYEFLRMQQRRPTTRVKARNLITGKIGEYTFQQSDSFSEAEIAKKPLIFLYAHRGEYWFVDTKEAKNRIKFSEEQIGEQVKYLKSNIEVTAYVFDEHIINIELPIKIDYEVNEAPPSFKGNTATGGSKTVILDNGLSLNVPMFINQGDIIRINTQSGEYTERIEKK</sequence>
<dbReference type="InterPro" id="IPR012340">
    <property type="entry name" value="NA-bd_OB-fold"/>
</dbReference>
<dbReference type="STRING" id="1798338.A3J56_02430"/>
<dbReference type="SUPFAM" id="SSF50104">
    <property type="entry name" value="Translation proteins SH3-like domain"/>
    <property type="match status" value="1"/>
</dbReference>